<evidence type="ECO:0000256" key="2">
    <source>
        <dbReference type="ARBA" id="ARBA00009152"/>
    </source>
</evidence>
<dbReference type="EMBL" id="AFZE01000001">
    <property type="protein sequence ID" value="EHL16940.1"/>
    <property type="molecule type" value="Genomic_DNA"/>
</dbReference>
<dbReference type="InterPro" id="IPR016195">
    <property type="entry name" value="Pol/histidinol_Pase-like"/>
</dbReference>
<gene>
    <name evidence="10" type="ORF">HMPREF9629_00182</name>
</gene>
<dbReference type="UniPathway" id="UPA00031">
    <property type="reaction ID" value="UER00013"/>
</dbReference>
<dbReference type="Proteomes" id="UP000006437">
    <property type="component" value="Unassembled WGS sequence"/>
</dbReference>
<dbReference type="InterPro" id="IPR004013">
    <property type="entry name" value="PHP_dom"/>
</dbReference>
<dbReference type="GO" id="GO:0004401">
    <property type="term" value="F:histidinol-phosphatase activity"/>
    <property type="evidence" value="ECO:0007669"/>
    <property type="project" value="UniProtKB-UniRule"/>
</dbReference>
<dbReference type="Gene3D" id="3.20.20.140">
    <property type="entry name" value="Metal-dependent hydrolases"/>
    <property type="match status" value="1"/>
</dbReference>
<dbReference type="Pfam" id="PF02811">
    <property type="entry name" value="PHP"/>
    <property type="match status" value="1"/>
</dbReference>
<reference evidence="10 11" key="1">
    <citation type="submission" date="2011-08" db="EMBL/GenBank/DDBJ databases">
        <title>The Genome Sequence of Eubacteriaceae bacterium ACC19a.</title>
        <authorList>
            <consortium name="The Broad Institute Genome Sequencing Platform"/>
            <person name="Earl A."/>
            <person name="Ward D."/>
            <person name="Feldgarden M."/>
            <person name="Gevers D."/>
            <person name="Sizova M."/>
            <person name="Hazen A."/>
            <person name="Epstein S."/>
            <person name="Young S.K."/>
            <person name="Zeng Q."/>
            <person name="Gargeya S."/>
            <person name="Fitzgerald M."/>
            <person name="Haas B."/>
            <person name="Abouelleil A."/>
            <person name="Alvarado L."/>
            <person name="Arachchi H.M."/>
            <person name="Berlin A."/>
            <person name="Brown A."/>
            <person name="Chapman S.B."/>
            <person name="Chen Z."/>
            <person name="Dunbar C."/>
            <person name="Freedman E."/>
            <person name="Gearin G."/>
            <person name="Gellesch M."/>
            <person name="Goldberg J."/>
            <person name="Griggs A."/>
            <person name="Gujja S."/>
            <person name="Heiman D."/>
            <person name="Howarth C."/>
            <person name="Larson L."/>
            <person name="Lui A."/>
            <person name="MacDonald P.J.P."/>
            <person name="Montmayeur A."/>
            <person name="Murphy C."/>
            <person name="Neiman D."/>
            <person name="Pearson M."/>
            <person name="Priest M."/>
            <person name="Roberts A."/>
            <person name="Saif S."/>
            <person name="Shea T."/>
            <person name="Shenoy N."/>
            <person name="Sisk P."/>
            <person name="Stolte C."/>
            <person name="Sykes S."/>
            <person name="Wortman J."/>
            <person name="Nusbaum C."/>
            <person name="Birren B."/>
        </authorList>
    </citation>
    <scope>NUCLEOTIDE SEQUENCE [LARGE SCALE GENOMIC DNA]</scope>
    <source>
        <strain evidence="10 11">ACC19a</strain>
    </source>
</reference>
<name>G9WXU3_9FIRM</name>
<dbReference type="GO" id="GO:0005737">
    <property type="term" value="C:cytoplasm"/>
    <property type="evidence" value="ECO:0007669"/>
    <property type="project" value="TreeGrafter"/>
</dbReference>
<evidence type="ECO:0000256" key="5">
    <source>
        <dbReference type="ARBA" id="ARBA00022801"/>
    </source>
</evidence>
<evidence type="ECO:0000256" key="8">
    <source>
        <dbReference type="RuleBase" id="RU366003"/>
    </source>
</evidence>
<accession>G9WXU3</accession>
<comment type="catalytic activity">
    <reaction evidence="7 8">
        <text>L-histidinol phosphate + H2O = L-histidinol + phosphate</text>
        <dbReference type="Rhea" id="RHEA:14465"/>
        <dbReference type="ChEBI" id="CHEBI:15377"/>
        <dbReference type="ChEBI" id="CHEBI:43474"/>
        <dbReference type="ChEBI" id="CHEBI:57699"/>
        <dbReference type="ChEBI" id="CHEBI:57980"/>
        <dbReference type="EC" id="3.1.3.15"/>
    </reaction>
</comment>
<comment type="caution">
    <text evidence="10">The sequence shown here is derived from an EMBL/GenBank/DDBJ whole genome shotgun (WGS) entry which is preliminary data.</text>
</comment>
<dbReference type="InterPro" id="IPR010140">
    <property type="entry name" value="Histidinol_P_phosphatase_HisJ"/>
</dbReference>
<proteinExistence type="inferred from homology"/>
<dbReference type="SUPFAM" id="SSF89550">
    <property type="entry name" value="PHP domain-like"/>
    <property type="match status" value="1"/>
</dbReference>
<evidence type="ECO:0000259" key="9">
    <source>
        <dbReference type="Pfam" id="PF02811"/>
    </source>
</evidence>
<feature type="domain" description="PHP" evidence="9">
    <location>
        <begin position="8"/>
        <end position="186"/>
    </location>
</feature>
<keyword evidence="4 8" id="KW-0028">Amino-acid biosynthesis</keyword>
<evidence type="ECO:0000256" key="6">
    <source>
        <dbReference type="ARBA" id="ARBA00023102"/>
    </source>
</evidence>
<dbReference type="PANTHER" id="PTHR21039:SF0">
    <property type="entry name" value="HISTIDINOL-PHOSPHATASE"/>
    <property type="match status" value="1"/>
</dbReference>
<evidence type="ECO:0000256" key="7">
    <source>
        <dbReference type="ARBA" id="ARBA00049158"/>
    </source>
</evidence>
<organism evidence="10 11">
    <name type="scientific">Peptoanaerobacter stomatis</name>
    <dbReference type="NCBI Taxonomy" id="796937"/>
    <lineage>
        <taxon>Bacteria</taxon>
        <taxon>Bacillati</taxon>
        <taxon>Bacillota</taxon>
        <taxon>Clostridia</taxon>
        <taxon>Peptostreptococcales</taxon>
        <taxon>Filifactoraceae</taxon>
        <taxon>Peptoanaerobacter</taxon>
    </lineage>
</organism>
<dbReference type="AlphaFoldDB" id="G9WXU3"/>
<dbReference type="GO" id="GO:0000105">
    <property type="term" value="P:L-histidine biosynthetic process"/>
    <property type="evidence" value="ECO:0007669"/>
    <property type="project" value="UniProtKB-UniRule"/>
</dbReference>
<dbReference type="BioCyc" id="EBAC796937-HMP:GMGH-182-MONOMER"/>
<evidence type="ECO:0000313" key="10">
    <source>
        <dbReference type="EMBL" id="EHL16940.1"/>
    </source>
</evidence>
<comment type="pathway">
    <text evidence="1 8">Amino-acid biosynthesis; L-histidine biosynthesis; L-histidine from 5-phospho-alpha-D-ribose 1-diphosphate: step 8/9.</text>
</comment>
<dbReference type="RefSeq" id="WP_009524419.1">
    <property type="nucleotide sequence ID" value="NZ_JH414546.1"/>
</dbReference>
<dbReference type="HOGENOM" id="CLU_054611_1_0_9"/>
<keyword evidence="6 8" id="KW-0368">Histidine biosynthesis</keyword>
<evidence type="ECO:0000256" key="3">
    <source>
        <dbReference type="ARBA" id="ARBA00013085"/>
    </source>
</evidence>
<sequence length="264" mass="31530">MQYQDFNFHTHTYRCGHAVKTEDDYIQSAIQSGFKVLGFSEHCGYEGFDSPRERIPFKEMDNYFSDIKNAEEKYKSDIKIYVGLEFEYFDDLNSYYTELKEKYDYLIIGQHLKDRKGYDYTYRCTDKDVRYMAYQVCTALENGFTKYVAHPDYFMLARDNYSKDCETAVREIVQCAKKNNAIVEINLKGMRYGIQQYDGYKSYKYPHSKTIEIYKEENAKVVIGYDAHNPQVLLQREYEEIARRIGEGLEILQDYREILFDKKR</sequence>
<evidence type="ECO:0000256" key="4">
    <source>
        <dbReference type="ARBA" id="ARBA00022605"/>
    </source>
</evidence>
<comment type="similarity">
    <text evidence="2 8">Belongs to the PHP hydrolase family. HisK subfamily.</text>
</comment>
<keyword evidence="5 8" id="KW-0378">Hydrolase</keyword>
<dbReference type="EC" id="3.1.3.15" evidence="3 8"/>
<evidence type="ECO:0000313" key="11">
    <source>
        <dbReference type="Proteomes" id="UP000006437"/>
    </source>
</evidence>
<protein>
    <recommendedName>
        <fullName evidence="3 8">Histidinol-phosphatase</fullName>
        <shortName evidence="8">HolPase</shortName>
        <ecNumber evidence="3 8">3.1.3.15</ecNumber>
    </recommendedName>
</protein>
<dbReference type="PATRIC" id="fig|796937.3.peg.187"/>
<evidence type="ECO:0000256" key="1">
    <source>
        <dbReference type="ARBA" id="ARBA00004970"/>
    </source>
</evidence>
<dbReference type="PANTHER" id="PTHR21039">
    <property type="entry name" value="HISTIDINOL PHOSPHATASE-RELATED"/>
    <property type="match status" value="1"/>
</dbReference>